<dbReference type="Proteomes" id="UP000184267">
    <property type="component" value="Unassembled WGS sequence"/>
</dbReference>
<keyword evidence="6" id="KW-1185">Reference proteome</keyword>
<feature type="signal peptide" evidence="3">
    <location>
        <begin position="1"/>
        <end position="16"/>
    </location>
</feature>
<dbReference type="InterPro" id="IPR036400">
    <property type="entry name" value="Cyt_B5-like_heme/steroid_sf"/>
</dbReference>
<organism evidence="5 6">
    <name type="scientific">Trametes pubescens</name>
    <name type="common">White-rot fungus</name>
    <dbReference type="NCBI Taxonomy" id="154538"/>
    <lineage>
        <taxon>Eukaryota</taxon>
        <taxon>Fungi</taxon>
        <taxon>Dikarya</taxon>
        <taxon>Basidiomycota</taxon>
        <taxon>Agaricomycotina</taxon>
        <taxon>Agaricomycetes</taxon>
        <taxon>Polyporales</taxon>
        <taxon>Polyporaceae</taxon>
        <taxon>Trametes</taxon>
    </lineage>
</organism>
<sequence length="198" mass="21537">MLAALLVSLSVAAVLAYFAKSVLLRAPSTSSDSTAFGTSTGLSSEEQRKYQEQILRKRKQQTSTEKETKSETPSVMQPAQTDLAPPKEDPITVEQLKQYDGSDPSQPIYVAIKGTVFDVTRKADTYGKGKSYNLFAGKDASRALGMSSLKEEDAVSDYSTLSAADLKTLNDWFDFFSKRYNVVGKVVDLPPQGSTSAL</sequence>
<gene>
    <name evidence="5" type="ORF">TRAPUB_6816</name>
</gene>
<dbReference type="SUPFAM" id="SSF55856">
    <property type="entry name" value="Cytochrome b5-like heme/steroid binding domain"/>
    <property type="match status" value="1"/>
</dbReference>
<protein>
    <recommendedName>
        <fullName evidence="4">Cytochrome b5 heme-binding domain-containing protein</fullName>
    </recommendedName>
</protein>
<feature type="chain" id="PRO_5012792855" description="Cytochrome b5 heme-binding domain-containing protein" evidence="3">
    <location>
        <begin position="17"/>
        <end position="198"/>
    </location>
</feature>
<evidence type="ECO:0000256" key="1">
    <source>
        <dbReference type="ARBA" id="ARBA00038357"/>
    </source>
</evidence>
<dbReference type="SMART" id="SM01117">
    <property type="entry name" value="Cyt-b5"/>
    <property type="match status" value="1"/>
</dbReference>
<dbReference type="Pfam" id="PF00173">
    <property type="entry name" value="Cyt-b5"/>
    <property type="match status" value="1"/>
</dbReference>
<evidence type="ECO:0000313" key="6">
    <source>
        <dbReference type="Proteomes" id="UP000184267"/>
    </source>
</evidence>
<feature type="region of interest" description="Disordered" evidence="2">
    <location>
        <begin position="29"/>
        <end position="87"/>
    </location>
</feature>
<dbReference type="InterPro" id="IPR050577">
    <property type="entry name" value="MAPR/NEUFC/NENF-like"/>
</dbReference>
<evidence type="ECO:0000313" key="5">
    <source>
        <dbReference type="EMBL" id="OJT02635.1"/>
    </source>
</evidence>
<dbReference type="PANTHER" id="PTHR10281:SF115">
    <property type="entry name" value="BINDING PROTEIN, PUTATIVE (AFU_ORTHOLOGUE AFUA_4G06240)-RELATED"/>
    <property type="match status" value="1"/>
</dbReference>
<name>A0A1M2V4U7_TRAPU</name>
<dbReference type="EMBL" id="MNAD01001654">
    <property type="protein sequence ID" value="OJT02635.1"/>
    <property type="molecule type" value="Genomic_DNA"/>
</dbReference>
<feature type="compositionally biased region" description="Polar residues" evidence="2">
    <location>
        <begin position="29"/>
        <end position="44"/>
    </location>
</feature>
<dbReference type="Gene3D" id="3.10.120.10">
    <property type="entry name" value="Cytochrome b5-like heme/steroid binding domain"/>
    <property type="match status" value="1"/>
</dbReference>
<evidence type="ECO:0000256" key="2">
    <source>
        <dbReference type="SAM" id="MobiDB-lite"/>
    </source>
</evidence>
<dbReference type="InterPro" id="IPR001199">
    <property type="entry name" value="Cyt_B5-like_heme/steroid-bd"/>
</dbReference>
<dbReference type="GO" id="GO:0020037">
    <property type="term" value="F:heme binding"/>
    <property type="evidence" value="ECO:0007669"/>
    <property type="project" value="UniProtKB-ARBA"/>
</dbReference>
<feature type="compositionally biased region" description="Basic and acidic residues" evidence="2">
    <location>
        <begin position="45"/>
        <end position="55"/>
    </location>
</feature>
<evidence type="ECO:0000259" key="4">
    <source>
        <dbReference type="SMART" id="SM01117"/>
    </source>
</evidence>
<dbReference type="FunFam" id="3.10.120.10:FF:000003">
    <property type="entry name" value="membrane-associated progesterone receptor component 1"/>
    <property type="match status" value="1"/>
</dbReference>
<feature type="domain" description="Cytochrome b5 heme-binding" evidence="4">
    <location>
        <begin position="91"/>
        <end position="187"/>
    </location>
</feature>
<dbReference type="AlphaFoldDB" id="A0A1M2V4U7"/>
<comment type="similarity">
    <text evidence="1">Belongs to the cytochrome b5 family. MAPR subfamily.</text>
</comment>
<keyword evidence="3" id="KW-0732">Signal</keyword>
<dbReference type="PANTHER" id="PTHR10281">
    <property type="entry name" value="MEMBRANE-ASSOCIATED PROGESTERONE RECEPTOR COMPONENT-RELATED"/>
    <property type="match status" value="1"/>
</dbReference>
<reference evidence="5 6" key="1">
    <citation type="submission" date="2016-10" db="EMBL/GenBank/DDBJ databases">
        <title>Genome sequence of the basidiomycete white-rot fungus Trametes pubescens.</title>
        <authorList>
            <person name="Makela M.R."/>
            <person name="Granchi Z."/>
            <person name="Peng M."/>
            <person name="De Vries R.P."/>
            <person name="Grigoriev I."/>
            <person name="Riley R."/>
            <person name="Hilden K."/>
        </authorList>
    </citation>
    <scope>NUCLEOTIDE SEQUENCE [LARGE SCALE GENOMIC DNA]</scope>
    <source>
        <strain evidence="5 6">FBCC735</strain>
    </source>
</reference>
<dbReference type="GO" id="GO:0005783">
    <property type="term" value="C:endoplasmic reticulum"/>
    <property type="evidence" value="ECO:0007669"/>
    <property type="project" value="TreeGrafter"/>
</dbReference>
<dbReference type="STRING" id="154538.A0A1M2V4U7"/>
<evidence type="ECO:0000256" key="3">
    <source>
        <dbReference type="SAM" id="SignalP"/>
    </source>
</evidence>
<comment type="caution">
    <text evidence="5">The sequence shown here is derived from an EMBL/GenBank/DDBJ whole genome shotgun (WGS) entry which is preliminary data.</text>
</comment>
<dbReference type="GO" id="GO:0016020">
    <property type="term" value="C:membrane"/>
    <property type="evidence" value="ECO:0007669"/>
    <property type="project" value="TreeGrafter"/>
</dbReference>
<dbReference type="OrthoDB" id="899at2759"/>
<proteinExistence type="inferred from homology"/>
<accession>A0A1M2V4U7</accession>